<evidence type="ECO:0000313" key="8">
    <source>
        <dbReference type="Proteomes" id="UP001600064"/>
    </source>
</evidence>
<keyword evidence="3" id="KW-0378">Hydrolase</keyword>
<dbReference type="SUPFAM" id="SSF54001">
    <property type="entry name" value="Cysteine proteinases"/>
    <property type="match status" value="1"/>
</dbReference>
<dbReference type="GeneID" id="98128067"/>
<name>A0ABR4D5F7_9PEZI</name>
<dbReference type="InterPro" id="IPR003653">
    <property type="entry name" value="Peptidase_C48_C"/>
</dbReference>
<evidence type="ECO:0000256" key="1">
    <source>
        <dbReference type="ARBA" id="ARBA00005234"/>
    </source>
</evidence>
<sequence>MPSQAPTSPCATRKSRGSRETTPAVLTGRIFRRRCPSVSPGTRRSRLLRGRDAIARLLKSPAPPRLPSASLPWPPREPSASPASSVSSVSLSLPPSTTNSPSAALPATPIAPRGFASETRRFRQRRGEEGDDNFARGLYLAIRNDQRMRNCRCGSPAIFSSREEAENGSGHLRFFLVGDERRSLRVLQRKDDFIWHCRCRHHRRLPEFKLLLNENGKRRAEDGELDLLARIQESPTEKRARRVERIVSAATEPTVAHEQQQQQQEQQAKATTSTTTTTTNNNNNNKFLLTKARIFINRAVAAMGAPITTALAKMRHTLGREAYEAVDTRREDPATGSIVVKRLKRYTAHPSTWKDPDDGFENLAWANDARKRVGRETIDFLLANFKSQIRSIEDGKLVECDSIEDIEDCVDDDTDVGASIGLHLYRDYRFGPVDDRDPPEKVDAVLNKALREYDSRLRACVSVMEVVYHEEVIDRLKQQYDAPPRHLPLGNVEFRKDAMDVGRFLLFLREAALVRPIPRATPEALAQITVDVNAVHKQEMVPSYIEVEREMTNDMPGHFPLDPPVLEDVSPNKVDVPGIYDARYPEPDKADDWDKRINPGQYKLISKPKGILKPSKEWAEPGSPRYVATPQKKRNLSFVSPVSRFVPPARIPSKIMTEEQAKNIEHRKIKAEVLGDEHSKKQLEEAHFVGGLFELRPDSKSLDREMGLKHYEERYGRFIRGLKSDMDRLHEVEKKRQEEERRRRCPPRMRRLKLHRNSDGKLEVTFVSPVVSRRTTNYKTSSYDDDDDEIARSPVLMNPFPPRPSPPPKPPRKTLAEFFAEDDDLDLMNPEWRPPRSARNLPERPEPPILRPRDDDYEIVKKLYRTLPPREDAQKPAAPQTAENPEPHDDAAGSGPHDATKEHPAADAAQEPGPHDDAQEPAATGAEEAFAGDKTVLGDDGDALLAPSIEMLEQLHLDRQIEAELRAGVLRQIEEKKRLEEERRREEQRRLEEERRRQEEERLREEAARRQREADEEAARTGLRAPQRPLITDLSDEWDNRVINAARANPSSELCKTLEGQPLTRRDFEEKLLPPTAWLNDNVIIGSILYIAEYVNTSTGAADQEPKCSALTSYFWPRLMSHGPSGCGRLLRRAGLRKQNLLDIDTILIPICEASHWTLAVIRPSRRTVSHLDSMRGGRGHESVKRKLLELVRFILEDRFVEDEWSAVDYEAPLQTNGWDCGVFTITNAICLALGINPRLAYRANQLTLQRRRLAAVLLNEGFKGDFSLDGV</sequence>
<feature type="compositionally biased region" description="Low complexity" evidence="5">
    <location>
        <begin position="78"/>
        <end position="108"/>
    </location>
</feature>
<dbReference type="Pfam" id="PF02902">
    <property type="entry name" value="Peptidase_C48"/>
    <property type="match status" value="1"/>
</dbReference>
<dbReference type="RefSeq" id="XP_070864312.1">
    <property type="nucleotide sequence ID" value="XM_071013423.1"/>
</dbReference>
<gene>
    <name evidence="7" type="ORF">VTJ83DRAFT_6685</name>
</gene>
<dbReference type="EMBL" id="JAZGUE010000006">
    <property type="protein sequence ID" value="KAL2265585.1"/>
    <property type="molecule type" value="Genomic_DNA"/>
</dbReference>
<feature type="region of interest" description="Disordered" evidence="5">
    <location>
        <begin position="979"/>
        <end position="1024"/>
    </location>
</feature>
<reference evidence="7 8" key="1">
    <citation type="journal article" date="2024" name="Commun. Biol.">
        <title>Comparative genomic analysis of thermophilic fungi reveals convergent evolutionary adaptations and gene losses.</title>
        <authorList>
            <person name="Steindorff A.S."/>
            <person name="Aguilar-Pontes M.V."/>
            <person name="Robinson A.J."/>
            <person name="Andreopoulos B."/>
            <person name="LaButti K."/>
            <person name="Kuo A."/>
            <person name="Mondo S."/>
            <person name="Riley R."/>
            <person name="Otillar R."/>
            <person name="Haridas S."/>
            <person name="Lipzen A."/>
            <person name="Grimwood J."/>
            <person name="Schmutz J."/>
            <person name="Clum A."/>
            <person name="Reid I.D."/>
            <person name="Moisan M.C."/>
            <person name="Butler G."/>
            <person name="Nguyen T.T.M."/>
            <person name="Dewar K."/>
            <person name="Conant G."/>
            <person name="Drula E."/>
            <person name="Henrissat B."/>
            <person name="Hansel C."/>
            <person name="Singer S."/>
            <person name="Hutchinson M.I."/>
            <person name="de Vries R.P."/>
            <person name="Natvig D.O."/>
            <person name="Powell A.J."/>
            <person name="Tsang A."/>
            <person name="Grigoriev I.V."/>
        </authorList>
    </citation>
    <scope>NUCLEOTIDE SEQUENCE [LARGE SCALE GENOMIC DNA]</scope>
    <source>
        <strain evidence="7 8">ATCC 22073</strain>
    </source>
</reference>
<accession>A0ABR4D5F7</accession>
<evidence type="ECO:0000256" key="3">
    <source>
        <dbReference type="ARBA" id="ARBA00022801"/>
    </source>
</evidence>
<evidence type="ECO:0000256" key="4">
    <source>
        <dbReference type="ARBA" id="ARBA00022807"/>
    </source>
</evidence>
<keyword evidence="4" id="KW-0788">Thiol protease</keyword>
<feature type="domain" description="Ubiquitin-like protease family profile" evidence="6">
    <location>
        <begin position="1061"/>
        <end position="1232"/>
    </location>
</feature>
<keyword evidence="8" id="KW-1185">Reference proteome</keyword>
<dbReference type="PANTHER" id="PTHR12606:SF141">
    <property type="entry name" value="GH15225P-RELATED"/>
    <property type="match status" value="1"/>
</dbReference>
<feature type="region of interest" description="Disordered" evidence="5">
    <location>
        <begin position="1"/>
        <end position="110"/>
    </location>
</feature>
<protein>
    <recommendedName>
        <fullName evidence="6">Ubiquitin-like protease family profile domain-containing protein</fullName>
    </recommendedName>
</protein>
<feature type="compositionally biased region" description="Pro residues" evidence="5">
    <location>
        <begin position="61"/>
        <end position="77"/>
    </location>
</feature>
<feature type="region of interest" description="Disordered" evidence="5">
    <location>
        <begin position="251"/>
        <end position="284"/>
    </location>
</feature>
<evidence type="ECO:0000256" key="2">
    <source>
        <dbReference type="ARBA" id="ARBA00022670"/>
    </source>
</evidence>
<evidence type="ECO:0000313" key="7">
    <source>
        <dbReference type="EMBL" id="KAL2265585.1"/>
    </source>
</evidence>
<feature type="compositionally biased region" description="Low complexity" evidence="5">
    <location>
        <begin position="258"/>
        <end position="284"/>
    </location>
</feature>
<comment type="caution">
    <text evidence="7">The sequence shown here is derived from an EMBL/GenBank/DDBJ whole genome shotgun (WGS) entry which is preliminary data.</text>
</comment>
<dbReference type="Gene3D" id="3.40.395.10">
    <property type="entry name" value="Adenoviral Proteinase, Chain A"/>
    <property type="match status" value="1"/>
</dbReference>
<evidence type="ECO:0000259" key="6">
    <source>
        <dbReference type="PROSITE" id="PS50600"/>
    </source>
</evidence>
<comment type="similarity">
    <text evidence="1">Belongs to the peptidase C48 family.</text>
</comment>
<feature type="compositionally biased region" description="Basic and acidic residues" evidence="5">
    <location>
        <begin position="979"/>
        <end position="1019"/>
    </location>
</feature>
<dbReference type="Proteomes" id="UP001600064">
    <property type="component" value="Unassembled WGS sequence"/>
</dbReference>
<feature type="compositionally biased region" description="Polar residues" evidence="5">
    <location>
        <begin position="1"/>
        <end position="10"/>
    </location>
</feature>
<dbReference type="PROSITE" id="PS50600">
    <property type="entry name" value="ULP_PROTEASE"/>
    <property type="match status" value="1"/>
</dbReference>
<evidence type="ECO:0000256" key="5">
    <source>
        <dbReference type="SAM" id="MobiDB-lite"/>
    </source>
</evidence>
<feature type="compositionally biased region" description="Basic and acidic residues" evidence="5">
    <location>
        <begin position="841"/>
        <end position="861"/>
    </location>
</feature>
<dbReference type="PANTHER" id="PTHR12606">
    <property type="entry name" value="SENTRIN/SUMO-SPECIFIC PROTEASE"/>
    <property type="match status" value="1"/>
</dbReference>
<feature type="region of interest" description="Disordered" evidence="5">
    <location>
        <begin position="777"/>
        <end position="941"/>
    </location>
</feature>
<proteinExistence type="inferred from homology"/>
<organism evidence="7 8">
    <name type="scientific">Remersonia thermophila</name>
    <dbReference type="NCBI Taxonomy" id="72144"/>
    <lineage>
        <taxon>Eukaryota</taxon>
        <taxon>Fungi</taxon>
        <taxon>Dikarya</taxon>
        <taxon>Ascomycota</taxon>
        <taxon>Pezizomycotina</taxon>
        <taxon>Sordariomycetes</taxon>
        <taxon>Sordariomycetidae</taxon>
        <taxon>Sordariales</taxon>
        <taxon>Sordariales incertae sedis</taxon>
        <taxon>Remersonia</taxon>
    </lineage>
</organism>
<feature type="compositionally biased region" description="Pro residues" evidence="5">
    <location>
        <begin position="799"/>
        <end position="809"/>
    </location>
</feature>
<dbReference type="InterPro" id="IPR038765">
    <property type="entry name" value="Papain-like_cys_pep_sf"/>
</dbReference>
<keyword evidence="2" id="KW-0645">Protease</keyword>